<dbReference type="GO" id="GO:0005829">
    <property type="term" value="C:cytosol"/>
    <property type="evidence" value="ECO:0007669"/>
    <property type="project" value="TreeGrafter"/>
</dbReference>
<dbReference type="Pfam" id="PF00486">
    <property type="entry name" value="Trans_reg_C"/>
    <property type="match status" value="1"/>
</dbReference>
<sequence length="246" mass="27550">MKNRREATAIDKPGLLIVDDDPGIVELLRAYGEPWGWAVIAASSLDQALTVVGQAAPAVIVLDWQLPDSDGLASLKALRQRTAVPILMLTVRDQEPDIIRALQVGADDYVVKPFSPGQVLARCGALRRRDRSRSGDASADPRQVQDLLFDRSRRQVRRGSELLDLTALEWDLLTLIAFSPGRVWTRGELLDRIWGDVGEVFERAVDMEMVRLRKKLGDSADRPRYIDTVRGVGYRWRAEARPPEDS</sequence>
<reference evidence="11 12" key="1">
    <citation type="submission" date="2020-04" db="EMBL/GenBank/DDBJ databases">
        <authorList>
            <person name="Zhang R."/>
            <person name="Schippers A."/>
        </authorList>
    </citation>
    <scope>NUCLEOTIDE SEQUENCE [LARGE SCALE GENOMIC DNA]</scope>
    <source>
        <strain evidence="11 12">DSM 109850</strain>
    </source>
</reference>
<dbReference type="Gene3D" id="3.40.50.2300">
    <property type="match status" value="1"/>
</dbReference>
<evidence type="ECO:0000259" key="10">
    <source>
        <dbReference type="PROSITE" id="PS51755"/>
    </source>
</evidence>
<proteinExistence type="predicted"/>
<feature type="domain" description="Response regulatory" evidence="9">
    <location>
        <begin position="14"/>
        <end position="127"/>
    </location>
</feature>
<dbReference type="SMART" id="SM00448">
    <property type="entry name" value="REC"/>
    <property type="match status" value="1"/>
</dbReference>
<dbReference type="PROSITE" id="PS50110">
    <property type="entry name" value="RESPONSE_REGULATORY"/>
    <property type="match status" value="1"/>
</dbReference>
<dbReference type="InterPro" id="IPR039420">
    <property type="entry name" value="WalR-like"/>
</dbReference>
<evidence type="ECO:0000256" key="7">
    <source>
        <dbReference type="PROSITE-ProRule" id="PRU00169"/>
    </source>
</evidence>
<evidence type="ECO:0000256" key="6">
    <source>
        <dbReference type="ARBA" id="ARBA00024867"/>
    </source>
</evidence>
<feature type="modified residue" description="4-aspartylphosphate" evidence="7">
    <location>
        <position position="63"/>
    </location>
</feature>
<feature type="domain" description="OmpR/PhoB-type" evidence="10">
    <location>
        <begin position="139"/>
        <end position="238"/>
    </location>
</feature>
<keyword evidence="12" id="KW-1185">Reference proteome</keyword>
<dbReference type="Gene3D" id="1.10.10.10">
    <property type="entry name" value="Winged helix-like DNA-binding domain superfamily/Winged helix DNA-binding domain"/>
    <property type="match status" value="1"/>
</dbReference>
<dbReference type="CDD" id="cd00383">
    <property type="entry name" value="trans_reg_C"/>
    <property type="match status" value="1"/>
</dbReference>
<protein>
    <recommendedName>
        <fullName evidence="1">Stage 0 sporulation protein A homolog</fullName>
    </recommendedName>
</protein>
<dbReference type="Proteomes" id="UP000533476">
    <property type="component" value="Unassembled WGS sequence"/>
</dbReference>
<accession>A0A7Y0L1F5</accession>
<dbReference type="PANTHER" id="PTHR48111:SF4">
    <property type="entry name" value="DNA-BINDING DUAL TRANSCRIPTIONAL REGULATOR OMPR"/>
    <property type="match status" value="1"/>
</dbReference>
<comment type="caution">
    <text evidence="11">The sequence shown here is derived from an EMBL/GenBank/DDBJ whole genome shotgun (WGS) entry which is preliminary data.</text>
</comment>
<evidence type="ECO:0000256" key="5">
    <source>
        <dbReference type="ARBA" id="ARBA00023163"/>
    </source>
</evidence>
<dbReference type="InterPro" id="IPR036388">
    <property type="entry name" value="WH-like_DNA-bd_sf"/>
</dbReference>
<evidence type="ECO:0000313" key="11">
    <source>
        <dbReference type="EMBL" id="NMP21546.1"/>
    </source>
</evidence>
<dbReference type="AlphaFoldDB" id="A0A7Y0L1F5"/>
<dbReference type="GO" id="GO:0032993">
    <property type="term" value="C:protein-DNA complex"/>
    <property type="evidence" value="ECO:0007669"/>
    <property type="project" value="TreeGrafter"/>
</dbReference>
<dbReference type="InterPro" id="IPR011006">
    <property type="entry name" value="CheY-like_superfamily"/>
</dbReference>
<feature type="DNA-binding region" description="OmpR/PhoB-type" evidence="8">
    <location>
        <begin position="139"/>
        <end position="238"/>
    </location>
</feature>
<dbReference type="SMART" id="SM00862">
    <property type="entry name" value="Trans_reg_C"/>
    <property type="match status" value="1"/>
</dbReference>
<keyword evidence="2 7" id="KW-0597">Phosphoprotein</keyword>
<evidence type="ECO:0000313" key="12">
    <source>
        <dbReference type="Proteomes" id="UP000533476"/>
    </source>
</evidence>
<evidence type="ECO:0000256" key="1">
    <source>
        <dbReference type="ARBA" id="ARBA00018672"/>
    </source>
</evidence>
<gene>
    <name evidence="11" type="ORF">HIJ39_04125</name>
</gene>
<dbReference type="GO" id="GO:0000156">
    <property type="term" value="F:phosphorelay response regulator activity"/>
    <property type="evidence" value="ECO:0007669"/>
    <property type="project" value="TreeGrafter"/>
</dbReference>
<evidence type="ECO:0000256" key="4">
    <source>
        <dbReference type="ARBA" id="ARBA00023125"/>
    </source>
</evidence>
<dbReference type="InterPro" id="IPR016032">
    <property type="entry name" value="Sig_transdc_resp-reg_C-effctor"/>
</dbReference>
<evidence type="ECO:0000259" key="9">
    <source>
        <dbReference type="PROSITE" id="PS50110"/>
    </source>
</evidence>
<organism evidence="11 12">
    <name type="scientific">Sulfobacillus harzensis</name>
    <dbReference type="NCBI Taxonomy" id="2729629"/>
    <lineage>
        <taxon>Bacteria</taxon>
        <taxon>Bacillati</taxon>
        <taxon>Bacillota</taxon>
        <taxon>Clostridia</taxon>
        <taxon>Eubacteriales</taxon>
        <taxon>Clostridiales Family XVII. Incertae Sedis</taxon>
        <taxon>Sulfobacillus</taxon>
    </lineage>
</organism>
<dbReference type="Gene3D" id="6.10.250.690">
    <property type="match status" value="1"/>
</dbReference>
<dbReference type="SUPFAM" id="SSF52172">
    <property type="entry name" value="CheY-like"/>
    <property type="match status" value="1"/>
</dbReference>
<dbReference type="GO" id="GO:0000976">
    <property type="term" value="F:transcription cis-regulatory region binding"/>
    <property type="evidence" value="ECO:0007669"/>
    <property type="project" value="TreeGrafter"/>
</dbReference>
<keyword evidence="4 8" id="KW-0238">DNA-binding</keyword>
<dbReference type="CDD" id="cd17574">
    <property type="entry name" value="REC_OmpR"/>
    <property type="match status" value="1"/>
</dbReference>
<keyword evidence="5" id="KW-0804">Transcription</keyword>
<dbReference type="PANTHER" id="PTHR48111">
    <property type="entry name" value="REGULATOR OF RPOS"/>
    <property type="match status" value="1"/>
</dbReference>
<evidence type="ECO:0000256" key="8">
    <source>
        <dbReference type="PROSITE-ProRule" id="PRU01091"/>
    </source>
</evidence>
<keyword evidence="3" id="KW-0805">Transcription regulation</keyword>
<dbReference type="GO" id="GO:0006355">
    <property type="term" value="P:regulation of DNA-templated transcription"/>
    <property type="evidence" value="ECO:0007669"/>
    <property type="project" value="InterPro"/>
</dbReference>
<dbReference type="InterPro" id="IPR001789">
    <property type="entry name" value="Sig_transdc_resp-reg_receiver"/>
</dbReference>
<dbReference type="EMBL" id="JABBVZ010000009">
    <property type="protein sequence ID" value="NMP21546.1"/>
    <property type="molecule type" value="Genomic_DNA"/>
</dbReference>
<evidence type="ECO:0000256" key="2">
    <source>
        <dbReference type="ARBA" id="ARBA00022553"/>
    </source>
</evidence>
<comment type="function">
    <text evidence="6">May play the central regulatory role in sporulation. It may be an element of the effector pathway responsible for the activation of sporulation genes in response to nutritional stress. Spo0A may act in concert with spo0H (a sigma factor) to control the expression of some genes that are critical to the sporulation process.</text>
</comment>
<dbReference type="InterPro" id="IPR001867">
    <property type="entry name" value="OmpR/PhoB-type_DNA-bd"/>
</dbReference>
<dbReference type="PROSITE" id="PS51755">
    <property type="entry name" value="OMPR_PHOB"/>
    <property type="match status" value="1"/>
</dbReference>
<dbReference type="Pfam" id="PF00072">
    <property type="entry name" value="Response_reg"/>
    <property type="match status" value="1"/>
</dbReference>
<dbReference type="SUPFAM" id="SSF46894">
    <property type="entry name" value="C-terminal effector domain of the bipartite response regulators"/>
    <property type="match status" value="1"/>
</dbReference>
<name>A0A7Y0L1F5_9FIRM</name>
<evidence type="ECO:0000256" key="3">
    <source>
        <dbReference type="ARBA" id="ARBA00023015"/>
    </source>
</evidence>